<organism evidence="1 2">
    <name type="scientific">Aspergillus melleus</name>
    <dbReference type="NCBI Taxonomy" id="138277"/>
    <lineage>
        <taxon>Eukaryota</taxon>
        <taxon>Fungi</taxon>
        <taxon>Dikarya</taxon>
        <taxon>Ascomycota</taxon>
        <taxon>Pezizomycotina</taxon>
        <taxon>Eurotiomycetes</taxon>
        <taxon>Eurotiomycetidae</taxon>
        <taxon>Eurotiales</taxon>
        <taxon>Aspergillaceae</taxon>
        <taxon>Aspergillus</taxon>
        <taxon>Aspergillus subgen. Circumdati</taxon>
    </lineage>
</organism>
<proteinExistence type="predicted"/>
<accession>A0ACC3B0W1</accession>
<keyword evidence="2" id="KW-1185">Reference proteome</keyword>
<comment type="caution">
    <text evidence="1">The sequence shown here is derived from an EMBL/GenBank/DDBJ whole genome shotgun (WGS) entry which is preliminary data.</text>
</comment>
<sequence length="302" mass="34073">MVVLDIDLDYGNGPSTQLLKVLKVRKASSLESKGFWDPRKKQEPSLPSYLASALDDFTLAFSPRADSALVRSRVNTILFSVVAAIKRKHVMSSAGLANSLRASKDWESLEKDSGRWPKFNKVDCLRLSVGQQVTMPDLSLTPNRYLRSSADEIVWYGDVENLDAILVVHETTSPFTDENILLPPAMLMLHYNRRRAGKRSKLYGIVTNSYQWCFVKMEHGGQYFQTLLDWRHRSEKDTIIDHLRYIIDQALGLLRGSPINILPPQGNISSSTECVVWNDLNESNKVDKSDDEMGSGGDSNFF</sequence>
<evidence type="ECO:0000313" key="2">
    <source>
        <dbReference type="Proteomes" id="UP001177260"/>
    </source>
</evidence>
<gene>
    <name evidence="1" type="ORF">N8T08_006168</name>
</gene>
<reference evidence="1 2" key="1">
    <citation type="journal article" date="2023" name="ACS Omega">
        <title>Identification of the Neoaspergillic Acid Biosynthesis Gene Cluster by Establishing an In Vitro CRISPR-Ribonucleoprotein Genetic System in Aspergillus melleus.</title>
        <authorList>
            <person name="Yuan B."/>
            <person name="Grau M.F."/>
            <person name="Murata R.M."/>
            <person name="Torok T."/>
            <person name="Venkateswaran K."/>
            <person name="Stajich J.E."/>
            <person name="Wang C.C.C."/>
        </authorList>
    </citation>
    <scope>NUCLEOTIDE SEQUENCE [LARGE SCALE GENOMIC DNA]</scope>
    <source>
        <strain evidence="1 2">IMV 1140</strain>
    </source>
</reference>
<dbReference type="Proteomes" id="UP001177260">
    <property type="component" value="Unassembled WGS sequence"/>
</dbReference>
<name>A0ACC3B0W1_9EURO</name>
<protein>
    <submittedName>
        <fullName evidence="1">Uncharacterized protein</fullName>
    </submittedName>
</protein>
<evidence type="ECO:0000313" key="1">
    <source>
        <dbReference type="EMBL" id="KAK1143767.1"/>
    </source>
</evidence>
<dbReference type="EMBL" id="JAOPJF010000037">
    <property type="protein sequence ID" value="KAK1143767.1"/>
    <property type="molecule type" value="Genomic_DNA"/>
</dbReference>